<dbReference type="Proteomes" id="UP000306808">
    <property type="component" value="Unassembled WGS sequence"/>
</dbReference>
<dbReference type="GO" id="GO:0010181">
    <property type="term" value="F:FMN binding"/>
    <property type="evidence" value="ECO:0007669"/>
    <property type="project" value="UniProtKB-UniRule"/>
</dbReference>
<evidence type="ECO:0000256" key="5">
    <source>
        <dbReference type="ARBA" id="ARBA00048542"/>
    </source>
</evidence>
<evidence type="ECO:0000313" key="8">
    <source>
        <dbReference type="EMBL" id="TJZ62322.1"/>
    </source>
</evidence>
<dbReference type="GO" id="GO:0009055">
    <property type="term" value="F:electron transfer activity"/>
    <property type="evidence" value="ECO:0007669"/>
    <property type="project" value="UniProtKB-UniRule"/>
</dbReference>
<dbReference type="HAMAP" id="MF_01216">
    <property type="entry name" value="Azoreductase_type1"/>
    <property type="match status" value="1"/>
</dbReference>
<dbReference type="InterPro" id="IPR023048">
    <property type="entry name" value="NADH:quinone_OxRdtase_FMN_depd"/>
</dbReference>
<evidence type="ECO:0000256" key="4">
    <source>
        <dbReference type="ARBA" id="ARBA00023027"/>
    </source>
</evidence>
<comment type="caution">
    <text evidence="8">The sequence shown here is derived from an EMBL/GenBank/DDBJ whole genome shotgun (WGS) entry which is preliminary data.</text>
</comment>
<dbReference type="PANTHER" id="PTHR43741:SF4">
    <property type="entry name" value="FMN-DEPENDENT NADH:QUINONE OXIDOREDUCTASE"/>
    <property type="match status" value="1"/>
</dbReference>
<feature type="binding site" evidence="6">
    <location>
        <position position="10"/>
    </location>
    <ligand>
        <name>FMN</name>
        <dbReference type="ChEBI" id="CHEBI:58210"/>
    </ligand>
</feature>
<comment type="cofactor">
    <cofactor evidence="6">
        <name>FMN</name>
        <dbReference type="ChEBI" id="CHEBI:58210"/>
    </cofactor>
    <text evidence="6">Binds 1 FMN per subunit.</text>
</comment>
<accession>A0A4U0P6G1</accession>
<keyword evidence="9" id="KW-1185">Reference proteome</keyword>
<dbReference type="AlphaFoldDB" id="A0A4U0P6G1"/>
<dbReference type="InterPro" id="IPR050104">
    <property type="entry name" value="FMN-dep_NADH:Q_OxRdtase_AzoR1"/>
</dbReference>
<dbReference type="EC" id="1.6.5.-" evidence="6"/>
<evidence type="ECO:0000313" key="9">
    <source>
        <dbReference type="Proteomes" id="UP000306808"/>
    </source>
</evidence>
<comment type="catalytic activity">
    <reaction evidence="6">
        <text>2 a quinone + NADH + H(+) = 2 a 1,4-benzosemiquinone + NAD(+)</text>
        <dbReference type="Rhea" id="RHEA:65952"/>
        <dbReference type="ChEBI" id="CHEBI:15378"/>
        <dbReference type="ChEBI" id="CHEBI:57540"/>
        <dbReference type="ChEBI" id="CHEBI:57945"/>
        <dbReference type="ChEBI" id="CHEBI:132124"/>
        <dbReference type="ChEBI" id="CHEBI:134225"/>
    </reaction>
</comment>
<protein>
    <recommendedName>
        <fullName evidence="6">FMN dependent NADH:quinone oxidoreductase</fullName>
        <ecNumber evidence="6">1.6.5.-</ecNumber>
    </recommendedName>
    <alternativeName>
        <fullName evidence="6">Azo-dye reductase</fullName>
    </alternativeName>
    <alternativeName>
        <fullName evidence="6">FMN-dependent NADH-azo compound oxidoreductase</fullName>
    </alternativeName>
    <alternativeName>
        <fullName evidence="6">FMN-dependent NADH-azoreductase</fullName>
        <ecNumber evidence="6">1.7.1.17</ecNumber>
    </alternativeName>
</protein>
<keyword evidence="4 6" id="KW-0520">NAD</keyword>
<keyword evidence="2 6" id="KW-0288">FMN</keyword>
<feature type="domain" description="Flavodoxin-like fold" evidence="7">
    <location>
        <begin position="3"/>
        <end position="192"/>
    </location>
</feature>
<feature type="binding site" evidence="6">
    <location>
        <begin position="91"/>
        <end position="94"/>
    </location>
    <ligand>
        <name>FMN</name>
        <dbReference type="ChEBI" id="CHEBI:58210"/>
    </ligand>
</feature>
<comment type="subunit">
    <text evidence="6">Homodimer.</text>
</comment>
<dbReference type="EC" id="1.7.1.17" evidence="6"/>
<proteinExistence type="inferred from homology"/>
<keyword evidence="3 6" id="KW-0560">Oxidoreductase</keyword>
<sequence length="196" mass="22464">MKTLLRIDASIRTDGSYSRSMGDFLEQRWKKKYAHGNVIYRDLRILDIPDLHQELTTAFFAKDREVAILDLSNALVDEIKASDYLLITCPMYNLMIPSRLKAYIDHIVRVNETFRYTEEGTHQGLLVNKKAFVITARGGQKDPTEHIDIFGRYLTDILAFMGISHSYLFEIEGTANPLMTPTNLASIYQEIKTALI</sequence>
<dbReference type="EMBL" id="SUME01000002">
    <property type="protein sequence ID" value="TJZ62322.1"/>
    <property type="molecule type" value="Genomic_DNA"/>
</dbReference>
<dbReference type="Gene3D" id="3.40.50.360">
    <property type="match status" value="1"/>
</dbReference>
<name>A0A4U0P6G1_9SPHI</name>
<dbReference type="InterPro" id="IPR003680">
    <property type="entry name" value="Flavodoxin_fold"/>
</dbReference>
<dbReference type="GO" id="GO:0016655">
    <property type="term" value="F:oxidoreductase activity, acting on NAD(P)H, quinone or similar compound as acceptor"/>
    <property type="evidence" value="ECO:0007669"/>
    <property type="project" value="InterPro"/>
</dbReference>
<comment type="function">
    <text evidence="6">Also exhibits azoreductase activity. Catalyzes the reductive cleavage of the azo bond in aromatic azo compounds to the corresponding amines.</text>
</comment>
<evidence type="ECO:0000256" key="6">
    <source>
        <dbReference type="HAMAP-Rule" id="MF_01216"/>
    </source>
</evidence>
<feature type="binding site" evidence="6">
    <location>
        <begin position="16"/>
        <end position="18"/>
    </location>
    <ligand>
        <name>FMN</name>
        <dbReference type="ChEBI" id="CHEBI:58210"/>
    </ligand>
</feature>
<evidence type="ECO:0000256" key="2">
    <source>
        <dbReference type="ARBA" id="ARBA00022643"/>
    </source>
</evidence>
<dbReference type="InterPro" id="IPR029039">
    <property type="entry name" value="Flavoprotein-like_sf"/>
</dbReference>
<gene>
    <name evidence="6" type="primary">azoR</name>
    <name evidence="8" type="ORF">FAZ15_07395</name>
</gene>
<organism evidence="8 9">
    <name type="scientific">Sphingobacterium olei</name>
    <dbReference type="NCBI Taxonomy" id="2571155"/>
    <lineage>
        <taxon>Bacteria</taxon>
        <taxon>Pseudomonadati</taxon>
        <taxon>Bacteroidota</taxon>
        <taxon>Sphingobacteriia</taxon>
        <taxon>Sphingobacteriales</taxon>
        <taxon>Sphingobacteriaceae</taxon>
        <taxon>Sphingobacterium</taxon>
    </lineage>
</organism>
<dbReference type="RefSeq" id="WP_136900656.1">
    <property type="nucleotide sequence ID" value="NZ_SUME01000002.1"/>
</dbReference>
<comment type="similarity">
    <text evidence="6">Belongs to the azoreductase type 1 family.</text>
</comment>
<dbReference type="SUPFAM" id="SSF52218">
    <property type="entry name" value="Flavoproteins"/>
    <property type="match status" value="1"/>
</dbReference>
<comment type="caution">
    <text evidence="6">Lacks conserved residue(s) required for the propagation of feature annotation.</text>
</comment>
<evidence type="ECO:0000256" key="1">
    <source>
        <dbReference type="ARBA" id="ARBA00022630"/>
    </source>
</evidence>
<dbReference type="Pfam" id="PF02525">
    <property type="entry name" value="Flavodoxin_2"/>
    <property type="match status" value="1"/>
</dbReference>
<evidence type="ECO:0000259" key="7">
    <source>
        <dbReference type="Pfam" id="PF02525"/>
    </source>
</evidence>
<dbReference type="GO" id="GO:0016652">
    <property type="term" value="F:oxidoreductase activity, acting on NAD(P)H as acceptor"/>
    <property type="evidence" value="ECO:0007669"/>
    <property type="project" value="UniProtKB-UniRule"/>
</dbReference>
<reference evidence="8 9" key="1">
    <citation type="submission" date="2019-04" db="EMBL/GenBank/DDBJ databases">
        <title>Sphingobacterium olei sp. nov., isolated from oil-contaminated soil.</title>
        <authorList>
            <person name="Liu B."/>
        </authorList>
    </citation>
    <scope>NUCLEOTIDE SEQUENCE [LARGE SCALE GENOMIC DNA]</scope>
    <source>
        <strain evidence="8 9">HAL-9</strain>
    </source>
</reference>
<keyword evidence="1 6" id="KW-0285">Flavoprotein</keyword>
<dbReference type="OrthoDB" id="9805013at2"/>
<comment type="function">
    <text evidence="6">Quinone reductase that provides resistance to thiol-specific stress caused by electrophilic quinones.</text>
</comment>
<evidence type="ECO:0000256" key="3">
    <source>
        <dbReference type="ARBA" id="ARBA00023002"/>
    </source>
</evidence>
<comment type="catalytic activity">
    <reaction evidence="5">
        <text>N,N-dimethyl-1,4-phenylenediamine + anthranilate + 2 NAD(+) = 2-(4-dimethylaminophenyl)diazenylbenzoate + 2 NADH + 2 H(+)</text>
        <dbReference type="Rhea" id="RHEA:55872"/>
        <dbReference type="ChEBI" id="CHEBI:15378"/>
        <dbReference type="ChEBI" id="CHEBI:15783"/>
        <dbReference type="ChEBI" id="CHEBI:16567"/>
        <dbReference type="ChEBI" id="CHEBI:57540"/>
        <dbReference type="ChEBI" id="CHEBI:57945"/>
        <dbReference type="ChEBI" id="CHEBI:71579"/>
        <dbReference type="EC" id="1.7.1.17"/>
    </reaction>
    <physiologicalReaction direction="right-to-left" evidence="5">
        <dbReference type="Rhea" id="RHEA:55874"/>
    </physiologicalReaction>
</comment>
<dbReference type="PANTHER" id="PTHR43741">
    <property type="entry name" value="FMN-DEPENDENT NADH-AZOREDUCTASE 1"/>
    <property type="match status" value="1"/>
</dbReference>